<keyword evidence="3 9" id="KW-0547">Nucleotide-binding</keyword>
<dbReference type="InterPro" id="IPR004390">
    <property type="entry name" value="SR_rcpt_FtsY"/>
</dbReference>
<dbReference type="SUPFAM" id="SSF47364">
    <property type="entry name" value="Domain of the SRP/SRP receptor G-proteins"/>
    <property type="match status" value="1"/>
</dbReference>
<dbReference type="PANTHER" id="PTHR43134:SF1">
    <property type="entry name" value="SIGNAL RECOGNITION PARTICLE RECEPTOR SUBUNIT ALPHA"/>
    <property type="match status" value="1"/>
</dbReference>
<keyword evidence="5 9" id="KW-0342">GTP-binding</keyword>
<evidence type="ECO:0000259" key="11">
    <source>
        <dbReference type="PROSITE" id="PS00300"/>
    </source>
</evidence>
<dbReference type="Proteomes" id="UP000501452">
    <property type="component" value="Chromosome"/>
</dbReference>
<dbReference type="InterPro" id="IPR003593">
    <property type="entry name" value="AAA+_ATPase"/>
</dbReference>
<dbReference type="EMBL" id="CP045119">
    <property type="protein sequence ID" value="QIN82949.1"/>
    <property type="molecule type" value="Genomic_DNA"/>
</dbReference>
<dbReference type="GO" id="GO:0005886">
    <property type="term" value="C:plasma membrane"/>
    <property type="evidence" value="ECO:0007669"/>
    <property type="project" value="UniProtKB-SubCell"/>
</dbReference>
<comment type="catalytic activity">
    <reaction evidence="8 9">
        <text>GTP + H2O = GDP + phosphate + H(+)</text>
        <dbReference type="Rhea" id="RHEA:19669"/>
        <dbReference type="ChEBI" id="CHEBI:15377"/>
        <dbReference type="ChEBI" id="CHEBI:15378"/>
        <dbReference type="ChEBI" id="CHEBI:37565"/>
        <dbReference type="ChEBI" id="CHEBI:43474"/>
        <dbReference type="ChEBI" id="CHEBI:58189"/>
        <dbReference type="EC" id="3.6.5.4"/>
    </reaction>
</comment>
<evidence type="ECO:0000256" key="1">
    <source>
        <dbReference type="ARBA" id="ARBA00022475"/>
    </source>
</evidence>
<dbReference type="RefSeq" id="WP_166175764.1">
    <property type="nucleotide sequence ID" value="NZ_CP045119.1"/>
</dbReference>
<evidence type="ECO:0000256" key="8">
    <source>
        <dbReference type="ARBA" id="ARBA00048027"/>
    </source>
</evidence>
<dbReference type="InterPro" id="IPR013822">
    <property type="entry name" value="Signal_recog_particl_SRP54_hlx"/>
</dbReference>
<feature type="binding site" evidence="9">
    <location>
        <begin position="369"/>
        <end position="372"/>
    </location>
    <ligand>
        <name>GTP</name>
        <dbReference type="ChEBI" id="CHEBI:37565"/>
    </ligand>
</feature>
<evidence type="ECO:0000256" key="9">
    <source>
        <dbReference type="HAMAP-Rule" id="MF_00920"/>
    </source>
</evidence>
<accession>A0A6G8Q928</accession>
<gene>
    <name evidence="9 12" type="primary">ftsY</name>
    <name evidence="12" type="ORF">GBA63_10025</name>
</gene>
<evidence type="ECO:0000313" key="12">
    <source>
        <dbReference type="EMBL" id="QIN82949.1"/>
    </source>
</evidence>
<keyword evidence="1 9" id="KW-1003">Cell membrane</keyword>
<dbReference type="GO" id="GO:0006614">
    <property type="term" value="P:SRP-dependent cotranslational protein targeting to membrane"/>
    <property type="evidence" value="ECO:0007669"/>
    <property type="project" value="InterPro"/>
</dbReference>
<dbReference type="InterPro" id="IPR000897">
    <property type="entry name" value="SRP54_GTPase_dom"/>
</dbReference>
<dbReference type="PANTHER" id="PTHR43134">
    <property type="entry name" value="SIGNAL RECOGNITION PARTICLE RECEPTOR SUBUNIT ALPHA"/>
    <property type="match status" value="1"/>
</dbReference>
<dbReference type="Gene3D" id="1.20.120.140">
    <property type="entry name" value="Signal recognition particle SRP54, nucleotide-binding domain"/>
    <property type="match status" value="1"/>
</dbReference>
<feature type="domain" description="SRP54-type proteins GTP-binding" evidence="11">
    <location>
        <begin position="390"/>
        <end position="403"/>
    </location>
</feature>
<dbReference type="GO" id="GO:0005047">
    <property type="term" value="F:signal recognition particle binding"/>
    <property type="evidence" value="ECO:0007669"/>
    <property type="project" value="TreeGrafter"/>
</dbReference>
<dbReference type="KEGG" id="rub:GBA63_10025"/>
<feature type="binding site" evidence="9">
    <location>
        <begin position="226"/>
        <end position="233"/>
    </location>
    <ligand>
        <name>GTP</name>
        <dbReference type="ChEBI" id="CHEBI:37565"/>
    </ligand>
</feature>
<dbReference type="SMART" id="SM00962">
    <property type="entry name" value="SRP54"/>
    <property type="match status" value="1"/>
</dbReference>
<keyword evidence="2 9" id="KW-0963">Cytoplasm</keyword>
<dbReference type="SMART" id="SM00963">
    <property type="entry name" value="SRP54_N"/>
    <property type="match status" value="1"/>
</dbReference>
<keyword evidence="6 9" id="KW-0472">Membrane</keyword>
<dbReference type="EC" id="3.6.5.4" evidence="9"/>
<organism evidence="12 13">
    <name type="scientific">Rubrobacter tropicus</name>
    <dbReference type="NCBI Taxonomy" id="2653851"/>
    <lineage>
        <taxon>Bacteria</taxon>
        <taxon>Bacillati</taxon>
        <taxon>Actinomycetota</taxon>
        <taxon>Rubrobacteria</taxon>
        <taxon>Rubrobacterales</taxon>
        <taxon>Rubrobacteraceae</taxon>
        <taxon>Rubrobacter</taxon>
    </lineage>
</organism>
<evidence type="ECO:0000256" key="5">
    <source>
        <dbReference type="ARBA" id="ARBA00023134"/>
    </source>
</evidence>
<dbReference type="HAMAP" id="MF_00920">
    <property type="entry name" value="FtsY"/>
    <property type="match status" value="1"/>
</dbReference>
<dbReference type="InterPro" id="IPR042101">
    <property type="entry name" value="SRP54_N_sf"/>
</dbReference>
<feature type="compositionally biased region" description="Low complexity" evidence="10">
    <location>
        <begin position="19"/>
        <end position="28"/>
    </location>
</feature>
<dbReference type="PROSITE" id="PS00300">
    <property type="entry name" value="SRP54"/>
    <property type="match status" value="1"/>
</dbReference>
<dbReference type="GO" id="GO:0003924">
    <property type="term" value="F:GTPase activity"/>
    <property type="evidence" value="ECO:0007669"/>
    <property type="project" value="UniProtKB-UniRule"/>
</dbReference>
<evidence type="ECO:0000256" key="7">
    <source>
        <dbReference type="ARBA" id="ARBA00023170"/>
    </source>
</evidence>
<feature type="compositionally biased region" description="Low complexity" evidence="10">
    <location>
        <begin position="94"/>
        <end position="113"/>
    </location>
</feature>
<dbReference type="Pfam" id="PF00448">
    <property type="entry name" value="SRP54"/>
    <property type="match status" value="1"/>
</dbReference>
<sequence>MARSWRNFFRRSKDEPEEQGPTTETEAPPDAEASANGTESPVADPEPVTPEDPSETVAPSVEDEPVEPSQEEAAEPVEPPREEVLEPESEPEVVEALPEPTAVEEAPDAGAAAEEQESAGWFGRLRQGLSRSRESFVGQLNAAVAEFKDAEDEEFWERVEEILVSSDVGVPTTAKLVAELEQEALRRNITSGAELKRLMVEHATKMLEGPVELDISHKPTVILMVGVNGTGKTTTIGKLSRFLPGTTMFAAGDTFRAAAIEQLQQWGERTGTPVIARDRGADAAAVAHDSIQAARREGTDVLLIDTAGRLHTKVNLMAELDKVHRVIGRQMPGAPHEVLMTVDATTGQNGLRQAKMFQEVAGLTGIILTKLDGTAKGGIALAIANEVGVPIKLVSVGEKVEDLHPFDAREFAEALFGDL</sequence>
<reference evidence="12 13" key="1">
    <citation type="submission" date="2019-10" db="EMBL/GenBank/DDBJ databases">
        <title>Rubrobacter sp nov SCSIO 52090 isolated from a deep-sea sediment in the South China Sea.</title>
        <authorList>
            <person name="Chen R.W."/>
        </authorList>
    </citation>
    <scope>NUCLEOTIDE SEQUENCE [LARGE SCALE GENOMIC DNA]</scope>
    <source>
        <strain evidence="12 13">SCSIO 52909</strain>
    </source>
</reference>
<dbReference type="GO" id="GO:0005737">
    <property type="term" value="C:cytoplasm"/>
    <property type="evidence" value="ECO:0007669"/>
    <property type="project" value="UniProtKB-SubCell"/>
</dbReference>
<evidence type="ECO:0000256" key="2">
    <source>
        <dbReference type="ARBA" id="ARBA00022490"/>
    </source>
</evidence>
<keyword evidence="13" id="KW-1185">Reference proteome</keyword>
<dbReference type="CDD" id="cd17874">
    <property type="entry name" value="FtsY"/>
    <property type="match status" value="1"/>
</dbReference>
<dbReference type="FunFam" id="3.40.50.300:FF:000053">
    <property type="entry name" value="Signal recognition particle receptor FtsY"/>
    <property type="match status" value="1"/>
</dbReference>
<dbReference type="SMART" id="SM00382">
    <property type="entry name" value="AAA"/>
    <property type="match status" value="1"/>
</dbReference>
<dbReference type="InterPro" id="IPR036225">
    <property type="entry name" value="SRP/SRP_N"/>
</dbReference>
<dbReference type="FunFam" id="1.20.120.140:FF:000002">
    <property type="entry name" value="Signal recognition particle receptor FtsY"/>
    <property type="match status" value="1"/>
</dbReference>
<comment type="function">
    <text evidence="9">Involved in targeting and insertion of nascent membrane proteins into the cytoplasmic membrane. Acts as a receptor for the complex formed by the signal recognition particle (SRP) and the ribosome-nascent chain (RNC).</text>
</comment>
<dbReference type="AlphaFoldDB" id="A0A6G8Q928"/>
<dbReference type="SUPFAM" id="SSF52540">
    <property type="entry name" value="P-loop containing nucleoside triphosphate hydrolases"/>
    <property type="match status" value="1"/>
</dbReference>
<evidence type="ECO:0000256" key="3">
    <source>
        <dbReference type="ARBA" id="ARBA00022741"/>
    </source>
</evidence>
<evidence type="ECO:0000256" key="4">
    <source>
        <dbReference type="ARBA" id="ARBA00022801"/>
    </source>
</evidence>
<keyword evidence="7 9" id="KW-0675">Receptor</keyword>
<dbReference type="InterPro" id="IPR027417">
    <property type="entry name" value="P-loop_NTPase"/>
</dbReference>
<feature type="compositionally biased region" description="Acidic residues" evidence="10">
    <location>
        <begin position="61"/>
        <end position="75"/>
    </location>
</feature>
<proteinExistence type="inferred from homology"/>
<keyword evidence="4 9" id="KW-0378">Hydrolase</keyword>
<protein>
    <recommendedName>
        <fullName evidence="9">Signal recognition particle receptor FtsY</fullName>
        <shortName evidence="9">SRP receptor</shortName>
        <ecNumber evidence="9">3.6.5.4</ecNumber>
    </recommendedName>
</protein>
<name>A0A6G8Q928_9ACTN</name>
<feature type="binding site" evidence="9">
    <location>
        <begin position="305"/>
        <end position="309"/>
    </location>
    <ligand>
        <name>GTP</name>
        <dbReference type="ChEBI" id="CHEBI:37565"/>
    </ligand>
</feature>
<evidence type="ECO:0000313" key="13">
    <source>
        <dbReference type="Proteomes" id="UP000501452"/>
    </source>
</evidence>
<comment type="subcellular location">
    <subcellularLocation>
        <location evidence="9">Cell membrane</location>
        <topology evidence="9">Peripheral membrane protein</topology>
        <orientation evidence="9">Cytoplasmic side</orientation>
    </subcellularLocation>
    <subcellularLocation>
        <location evidence="9">Cytoplasm</location>
    </subcellularLocation>
</comment>
<feature type="region of interest" description="Disordered" evidence="10">
    <location>
        <begin position="1"/>
        <end position="118"/>
    </location>
</feature>
<comment type="similarity">
    <text evidence="9">Belongs to the GTP-binding SRP family. FtsY subfamily.</text>
</comment>
<evidence type="ECO:0000256" key="10">
    <source>
        <dbReference type="SAM" id="MobiDB-lite"/>
    </source>
</evidence>
<dbReference type="GO" id="GO:0005525">
    <property type="term" value="F:GTP binding"/>
    <property type="evidence" value="ECO:0007669"/>
    <property type="project" value="UniProtKB-UniRule"/>
</dbReference>
<dbReference type="Gene3D" id="3.40.50.300">
    <property type="entry name" value="P-loop containing nucleotide triphosphate hydrolases"/>
    <property type="match status" value="1"/>
</dbReference>
<evidence type="ECO:0000256" key="6">
    <source>
        <dbReference type="ARBA" id="ARBA00023136"/>
    </source>
</evidence>
<comment type="subunit">
    <text evidence="9">Part of the signal recognition particle protein translocation system, which is composed of SRP and FtsY.</text>
</comment>
<dbReference type="NCBIfam" id="TIGR00064">
    <property type="entry name" value="ftsY"/>
    <property type="match status" value="1"/>
</dbReference>
<dbReference type="Pfam" id="PF02881">
    <property type="entry name" value="SRP54_N"/>
    <property type="match status" value="1"/>
</dbReference>